<dbReference type="EMBL" id="QXFV01002845">
    <property type="protein sequence ID" value="KAE8982706.1"/>
    <property type="molecule type" value="Genomic_DNA"/>
</dbReference>
<evidence type="ECO:0000313" key="6">
    <source>
        <dbReference type="Proteomes" id="UP000435112"/>
    </source>
</evidence>
<keyword evidence="5" id="KW-1185">Reference proteome</keyword>
<reference evidence="3 5" key="1">
    <citation type="submission" date="2018-08" db="EMBL/GenBank/DDBJ databases">
        <title>Genomic investigation of the strawberry pathogen Phytophthora fragariae indicates pathogenicity is determined by transcriptional variation in three key races.</title>
        <authorList>
            <person name="Adams T.M."/>
            <person name="Armitage A.D."/>
            <person name="Sobczyk M.K."/>
            <person name="Bates H.J."/>
            <person name="Dunwell J.M."/>
            <person name="Nellist C.F."/>
            <person name="Harrison R.J."/>
        </authorList>
    </citation>
    <scope>NUCLEOTIDE SEQUENCE [LARGE SCALE GENOMIC DNA]</scope>
    <source>
        <strain evidence="1 4">SCRP249</strain>
        <strain evidence="2 6">SCRP324</strain>
        <strain evidence="3 5">SCRP333</strain>
    </source>
</reference>
<evidence type="ECO:0000313" key="3">
    <source>
        <dbReference type="EMBL" id="KAE9286543.1"/>
    </source>
</evidence>
<dbReference type="AlphaFoldDB" id="A0A6A4C9V7"/>
<protein>
    <submittedName>
        <fullName evidence="3">Uncharacterized protein</fullName>
    </submittedName>
</protein>
<dbReference type="Proteomes" id="UP000434957">
    <property type="component" value="Unassembled WGS sequence"/>
</dbReference>
<organism evidence="3 5">
    <name type="scientific">Phytophthora rubi</name>
    <dbReference type="NCBI Taxonomy" id="129364"/>
    <lineage>
        <taxon>Eukaryota</taxon>
        <taxon>Sar</taxon>
        <taxon>Stramenopiles</taxon>
        <taxon>Oomycota</taxon>
        <taxon>Peronosporomycetes</taxon>
        <taxon>Peronosporales</taxon>
        <taxon>Peronosporaceae</taxon>
        <taxon>Phytophthora</taxon>
    </lineage>
</organism>
<dbReference type="EMBL" id="QXFT01003366">
    <property type="protein sequence ID" value="KAE9286543.1"/>
    <property type="molecule type" value="Genomic_DNA"/>
</dbReference>
<gene>
    <name evidence="1" type="ORF">PR001_g23648</name>
    <name evidence="2" type="ORF">PR002_g16752</name>
    <name evidence="3" type="ORF">PR003_g26289</name>
</gene>
<proteinExistence type="predicted"/>
<accession>A0A6A4C9V7</accession>
<dbReference type="EMBL" id="QXFU01001301">
    <property type="protein sequence ID" value="KAE9005474.1"/>
    <property type="molecule type" value="Genomic_DNA"/>
</dbReference>
<evidence type="ECO:0000313" key="2">
    <source>
        <dbReference type="EMBL" id="KAE9005474.1"/>
    </source>
</evidence>
<evidence type="ECO:0000313" key="4">
    <source>
        <dbReference type="Proteomes" id="UP000429607"/>
    </source>
</evidence>
<sequence>MRPGGSSTPPRHRRASSLCTLMVTSTTTYAPPHMLRDTTQLTGCTPTRVAHNLRDHRRPS</sequence>
<name>A0A6A4C9V7_9STRA</name>
<dbReference type="Proteomes" id="UP000429607">
    <property type="component" value="Unassembled WGS sequence"/>
</dbReference>
<dbReference type="OrthoDB" id="10277217at2759"/>
<comment type="caution">
    <text evidence="3">The sequence shown here is derived from an EMBL/GenBank/DDBJ whole genome shotgun (WGS) entry which is preliminary data.</text>
</comment>
<dbReference type="Proteomes" id="UP000435112">
    <property type="component" value="Unassembled WGS sequence"/>
</dbReference>
<evidence type="ECO:0000313" key="1">
    <source>
        <dbReference type="EMBL" id="KAE8982706.1"/>
    </source>
</evidence>
<evidence type="ECO:0000313" key="5">
    <source>
        <dbReference type="Proteomes" id="UP000434957"/>
    </source>
</evidence>